<dbReference type="NCBIfam" id="TIGR04183">
    <property type="entry name" value="Por_Secre_tail"/>
    <property type="match status" value="1"/>
</dbReference>
<sequence length="1495" mass="153810">MEITPTGILTISSSSNIYSNSLILDGTVNGGSSGDLRISNSGPSTLSGVGSYSNTNTNSYIRLQNNTTILAGSDIKFTNNSRFSLNGRTATNNGKISILNPSNFTGGGTFVNAASTSYLLYTRLGSFPTGTTLTATATGNTVEYRPANGSRNMDAQSSYYNLIIGGSGATGVSRIIRTTTTIRGNLTINASATLDIYQGTNINIAGNWSNSGNFTERTSLVTFNGSLNNQTVTAEQFYDLTINNSFAGGTVTANGNITITSGRTLRMTAGVFDMGTFTLGQTGAARLTATGGELRLGKTGTTLPELTGTYNITGGTITFSGAGNQTVRSLNAPPSSYYNISFINAGTKTLGGDINVRGNWTNTGPSVAGNFTTTFGGTGVQTITNAAGELFYRVTVNTTGPLTLASSTDATISNTLTLTSGNINLNGKTLTVGNGAAATLVRTTGTAYGGFFRRYFPTVAISSTAAPLYGLFPVGTALAYRPVQINSTSNPTTAGYVTVSHNDANTATDVAYTDNESTPIQRVTDMNSVVSTTTLAGGTYTLSVTMNSLSNQGTVADLRMETLAGPPYGVGTTVATTGTPAAPTVIRSGLSVTQLNNSFVIGTRDRSATPMVASYYSRKSSTWNDATTGNSTWSLTRGGVSCNCVPIASSIVYITAGTTVRLSSAASTDFVFVESGGNLTATGGTFTVNYDLSTQGTGRITPTGGTWGVTRNMTISGTSVSSSSAPLTIGGNLQIDAGNSLTMGNTLSVAGDLEVDGTLAMGGSTLTLSGVNTTITGVTGAATISGTGAINVTQSKTIQNTADITIGPNINLSAGMTITNGGTVTHTGSLTGGSATSTWVNDVNAVYNVTGAVMTTGVLNASASPNTVNYNGGGAQTVKVPLSSYYDLQISNAGTKTTGGDIVVDNSLTIQDAAIFDMLTSTLNGAGDLIMTGTSELAIGKTASGTYPELAGAYALSGGTVTLKQAAGNTYDVRLVDYYNLQLTGSNAATYNFTNGGNVTNNLTVALAGTAKIGSLGAPLNVANDFVFNSSSTATSTLDNDAIVGTLTMTAGRLTTSGTFTLEINGAGGWTYNGGTFTQGATTNMLFSGAADQAMDGALPTTITNLELNNSGPLGVVLGQDITVTGTLTFTSGNLVTSGANLLLLSATSSITGVSDDSYVEGPMQKAGATDFTFPVGKDGAYRPITATSLTATGTFQAEYFHSDPTALYNTALKDPTLVRVQTGEYWILNVISGITSAFVTLSWDAYSGTVNDLSSIKVARWNGSMWKDHGTAGVTGSASPATGTVTSSAKVTAFSPFTLATGNNNNPLPVTLVSFTAKLLSGEVELDWNTATEVDNDYFTVEKTKDTKKYSEVLRVKGSGTTSMASHYGGFDKTPYSGISYYRLRQTDFDGKTVDIGIVAVNNSGGSENQTLLVFPNPARSVPLNVNLRGYGANEDVTLDLRDIKGLSILSKVLTTENTGELIYAIDTTSITPGVYILTVRGSHGPASVKVVVQ</sequence>
<dbReference type="InterPro" id="IPR026444">
    <property type="entry name" value="Secre_tail"/>
</dbReference>
<accession>A0ABS1KY21</accession>
<gene>
    <name evidence="1" type="ORF">JI741_24120</name>
</gene>
<reference evidence="1 2" key="1">
    <citation type="submission" date="2021-01" db="EMBL/GenBank/DDBJ databases">
        <title>Chryseolinea sp. Jin1 Genome sequencing and assembly.</title>
        <authorList>
            <person name="Kim I."/>
        </authorList>
    </citation>
    <scope>NUCLEOTIDE SEQUENCE [LARGE SCALE GENOMIC DNA]</scope>
    <source>
        <strain evidence="1 2">Jin1</strain>
    </source>
</reference>
<evidence type="ECO:0000313" key="1">
    <source>
        <dbReference type="EMBL" id="MBL0744341.1"/>
    </source>
</evidence>
<proteinExistence type="predicted"/>
<dbReference type="RefSeq" id="WP_202013995.1">
    <property type="nucleotide sequence ID" value="NZ_JAERRB010000010.1"/>
</dbReference>
<organism evidence="1 2">
    <name type="scientific">Chryseolinea lacunae</name>
    <dbReference type="NCBI Taxonomy" id="2801331"/>
    <lineage>
        <taxon>Bacteria</taxon>
        <taxon>Pseudomonadati</taxon>
        <taxon>Bacteroidota</taxon>
        <taxon>Cytophagia</taxon>
        <taxon>Cytophagales</taxon>
        <taxon>Fulvivirgaceae</taxon>
        <taxon>Chryseolinea</taxon>
    </lineage>
</organism>
<name>A0ABS1KY21_9BACT</name>
<dbReference type="Proteomes" id="UP000613030">
    <property type="component" value="Unassembled WGS sequence"/>
</dbReference>
<protein>
    <submittedName>
        <fullName evidence="1">T9SS type A sorting domain-containing protein</fullName>
    </submittedName>
</protein>
<keyword evidence="2" id="KW-1185">Reference proteome</keyword>
<evidence type="ECO:0000313" key="2">
    <source>
        <dbReference type="Proteomes" id="UP000613030"/>
    </source>
</evidence>
<comment type="caution">
    <text evidence="1">The sequence shown here is derived from an EMBL/GenBank/DDBJ whole genome shotgun (WGS) entry which is preliminary data.</text>
</comment>
<dbReference type="EMBL" id="JAERRB010000010">
    <property type="protein sequence ID" value="MBL0744341.1"/>
    <property type="molecule type" value="Genomic_DNA"/>
</dbReference>